<dbReference type="Gene3D" id="2.60.120.260">
    <property type="entry name" value="Galactose-binding domain-like"/>
    <property type="match status" value="3"/>
</dbReference>
<organism evidence="1 2">
    <name type="scientific">Streptomyces nigrescens</name>
    <dbReference type="NCBI Taxonomy" id="1920"/>
    <lineage>
        <taxon>Bacteria</taxon>
        <taxon>Bacillati</taxon>
        <taxon>Actinomycetota</taxon>
        <taxon>Actinomycetes</taxon>
        <taxon>Kitasatosporales</taxon>
        <taxon>Streptomycetaceae</taxon>
        <taxon>Streptomyces</taxon>
    </lineage>
</organism>
<evidence type="ECO:0000313" key="1">
    <source>
        <dbReference type="EMBL" id="BDM70606.1"/>
    </source>
</evidence>
<accession>A0ABM7ZW82</accession>
<reference evidence="1" key="1">
    <citation type="submission" date="2022-06" db="EMBL/GenBank/DDBJ databases">
        <title>Complete genome sequence of Streptomyces nigrescens HEK616.</title>
        <authorList>
            <person name="Asamizu S."/>
            <person name="Onaka H."/>
        </authorList>
    </citation>
    <scope>NUCLEOTIDE SEQUENCE</scope>
    <source>
        <strain evidence="1">HEK616</strain>
    </source>
</reference>
<dbReference type="RefSeq" id="WP_261954325.1">
    <property type="nucleotide sequence ID" value="NZ_AP026073.1"/>
</dbReference>
<keyword evidence="2" id="KW-1185">Reference proteome</keyword>
<dbReference type="EMBL" id="AP026073">
    <property type="protein sequence ID" value="BDM70606.1"/>
    <property type="molecule type" value="Genomic_DNA"/>
</dbReference>
<gene>
    <name evidence="1" type="ORF">HEK616_40930</name>
</gene>
<dbReference type="Proteomes" id="UP001059597">
    <property type="component" value="Chromosome"/>
</dbReference>
<proteinExistence type="predicted"/>
<evidence type="ECO:0008006" key="3">
    <source>
        <dbReference type="Google" id="ProtNLM"/>
    </source>
</evidence>
<evidence type="ECO:0000313" key="2">
    <source>
        <dbReference type="Proteomes" id="UP001059597"/>
    </source>
</evidence>
<protein>
    <recommendedName>
        <fullName evidence="3">Minor tail protein</fullName>
    </recommendedName>
</protein>
<name>A0ABM7ZW82_STRNI</name>
<sequence length="739" mass="77382">MSVSSNLLPDAVADLETGITGWTAGANTTLFQSTRFWSGAKSLGMTATAAGTVSATTTNRVAVVASQVYTAYAYFANIVATAGRTASVTVSWWAASAGGTAISSVTSTAATLATATTWNTPPPILIATAPAGALYASVTVTVTGLTAGAQVASDGIALGPPNNVVSSILDYGTAGCEVSTAGWLAGTNATVSRVSTFSYEGWWSLQIAATAAGDTRVSLAARLPVTPGTTYSAFTHVRPPADNVPIALDLVWYDGSGTLLSTTTYTHTGALSATWSRQGVAGIAPTSAATVDFVIRPQATTAGQTWLCDHAAVQPVDMGTTLLDFATSSAEVGTDGWIATGGTLTQSHAQSYSGYYSYQLVATGGVDLTMTLAAPVPVTPGQAYQFVPHEIYPGTTTHTSYLDWLDGAGEVIRTSAIDWTNTTGVSGWTVTTTADIAPPGAVSLRVRWVREAPPAGETWYLDSVLIGPGGLAALATPTADTSAIQITTQGLTLSGQTHWGLWRVTPDGVQTPLRGWTGDTSDIATVSDRSSITDYEAPLGVELTYVLETWNAARGDGWYYRTPPITLPTRDDSGVIIKDPVLPARTTVAIADTLPDWQRSARQGNFAIRGRARPIVISDVRTSRTGTLVVTTETTEEATALWWTLETGNTLLLQWPADWGLTDMYVQVGDVTESRISTYAGHSDRSWSIALTEVDRPIGGLVGSATRTWQDVKAGATTFRDLLSTSTTWLDVLTGIRGS</sequence>